<dbReference type="SMART" id="SM00320">
    <property type="entry name" value="WD40"/>
    <property type="match status" value="9"/>
</dbReference>
<evidence type="ECO:0008006" key="8">
    <source>
        <dbReference type="Google" id="ProtNLM"/>
    </source>
</evidence>
<name>A0AAX7U4Y5_ASTCA</name>
<feature type="domain" description="WDR36/Utp21 C-terminal" evidence="4">
    <location>
        <begin position="690"/>
        <end position="882"/>
    </location>
</feature>
<dbReference type="GO" id="GO:0006364">
    <property type="term" value="P:rRNA processing"/>
    <property type="evidence" value="ECO:0007669"/>
    <property type="project" value="InterPro"/>
</dbReference>
<keyword evidence="1 3" id="KW-0853">WD repeat</keyword>
<dbReference type="PROSITE" id="PS00678">
    <property type="entry name" value="WD_REPEATS_1"/>
    <property type="match status" value="1"/>
</dbReference>
<dbReference type="SUPFAM" id="SSF50978">
    <property type="entry name" value="WD40 repeat-like"/>
    <property type="match status" value="1"/>
</dbReference>
<dbReference type="SUPFAM" id="SSF50998">
    <property type="entry name" value="Quinoprotein alcohol dehydrogenase-like"/>
    <property type="match status" value="1"/>
</dbReference>
<dbReference type="FunFam" id="2.130.10.10:FF:000139">
    <property type="entry name" value="WD repeat domain 36"/>
    <property type="match status" value="1"/>
</dbReference>
<evidence type="ECO:0000313" key="6">
    <source>
        <dbReference type="Ensembl" id="ENSACLP00000064788.1"/>
    </source>
</evidence>
<dbReference type="Proteomes" id="UP000265100">
    <property type="component" value="Chromosome 7"/>
</dbReference>
<dbReference type="InterPro" id="IPR019775">
    <property type="entry name" value="WD40_repeat_CS"/>
</dbReference>
<reference evidence="7" key="2">
    <citation type="submission" date="2023-03" db="EMBL/GenBank/DDBJ databases">
        <authorList>
            <consortium name="Wellcome Sanger Institute Data Sharing"/>
        </authorList>
    </citation>
    <scope>NUCLEOTIDE SEQUENCE [LARGE SCALE GENOMIC DNA]</scope>
</reference>
<dbReference type="InterPro" id="IPR015943">
    <property type="entry name" value="WD40/YVTN_repeat-like_dom_sf"/>
</dbReference>
<dbReference type="Gene3D" id="2.130.10.10">
    <property type="entry name" value="YVTN repeat-like/Quinoprotein amine dehydrogenase"/>
    <property type="match status" value="2"/>
</dbReference>
<dbReference type="PROSITE" id="PS50294">
    <property type="entry name" value="WD_REPEATS_REGION"/>
    <property type="match status" value="1"/>
</dbReference>
<keyword evidence="2" id="KW-0677">Repeat</keyword>
<dbReference type="PANTHER" id="PTHR22840:SF12">
    <property type="entry name" value="WD REPEAT-CONTAINING PROTEIN 36"/>
    <property type="match status" value="1"/>
</dbReference>
<dbReference type="PANTHER" id="PTHR22840">
    <property type="entry name" value="WD REPEAT-CONTAINING PROTEIN 36"/>
    <property type="match status" value="1"/>
</dbReference>
<dbReference type="InterPro" id="IPR007319">
    <property type="entry name" value="WDR36/Utp21_C"/>
</dbReference>
<dbReference type="Ensembl" id="ENSACLT00000051250.1">
    <property type="protein sequence ID" value="ENSACLP00000064788.1"/>
    <property type="gene ID" value="ENSACLG00000007577.2"/>
</dbReference>
<dbReference type="InterPro" id="IPR011047">
    <property type="entry name" value="Quinoprotein_ADH-like_sf"/>
</dbReference>
<dbReference type="Pfam" id="PF25171">
    <property type="entry name" value="Beta-prop_WDR36-Utp21_1st"/>
    <property type="match status" value="1"/>
</dbReference>
<evidence type="ECO:0000313" key="7">
    <source>
        <dbReference type="Proteomes" id="UP000265100"/>
    </source>
</evidence>
<feature type="repeat" description="WD" evidence="3">
    <location>
        <begin position="565"/>
        <end position="606"/>
    </location>
</feature>
<evidence type="ECO:0000256" key="1">
    <source>
        <dbReference type="ARBA" id="ARBA00022574"/>
    </source>
</evidence>
<dbReference type="InterPro" id="IPR001680">
    <property type="entry name" value="WD40_rpt"/>
</dbReference>
<sequence>AEPAESDMPAGGSSLFSGFRVLGLYSNHVPHALRYHLKHRESYVVTAVGRSFHTFNVNRLGIVAVSNSLPDEITCLAADRMLVFAATGRLISAFARNKEVVMHYNGHEQEVRLLLPLGDQLISADSGGDVIVWDVQSGEVYLRLHFDPSTFDVLAMMHPSTYLNKVLLGSSQGALQLWNIKTSKLLFTFAGWSAGVTVLQQSPAVDVVGVGTATGRIIIHNIRLDETLMSFTQDWGPITSLSFRTDGPPIVASGSPQGHIAFWDLERHQLVTQHRHAHRTSIAGATFLQGEPILVTNGADNAIKVWIFDQEGGGARLLRIRQGHSAPPTTIHHHGNDGKNILSAGQDGTLQSFSTVHERFNKNLGSVNKKKEKKKKKGLTYEELRLPAITAFSSSVTRQSDWDGIVACHRDRLATTTWNYQRCTMGAHHLQPPGSRRGAIATVIAVDITSCGNFVVIGSSCGRVDVYNLQSGLHRGCYGDDEKAHNGVVRGIATDTLNQLTLTTGSDWLLKFWRFKSKKLEEEMKLNAAPASMKLHRESGMLALALDDFTLVVVDIETRRVVRKFAGHHGNINDMTFSPDGRWLVTVAMDCTIRVWDLPSGSLVDCFLVATAPVSVSLSPTGDFLATTHVDSLGLYLWTNKSLCGPVGLRPLPADYQPVVETLPGVTVEETEQEVNSEEEEEEDVYQSAEQLGAELVTLSLLPESRWKSLLHLDEIKKRNKPVAAPAAPAAAPFFLPTVPGLTPRFATQTQTEHETQVTYAWDPLTSGPEYVLVQTEDPLRLLKDCGPAALSVELNSLAPEGGGARELLLVFIQMIDSMLASGRDFDLAHAYLALFLKLHLRSLSQDATAMEALNHLLSRLEKGWAELQASFDQSLCLLSYAKSALL</sequence>
<gene>
    <name evidence="6" type="primary">WDR36</name>
</gene>
<organism evidence="6 7">
    <name type="scientific">Astatotilapia calliptera</name>
    <name type="common">Eastern happy</name>
    <name type="synonym">Chromis callipterus</name>
    <dbReference type="NCBI Taxonomy" id="8154"/>
    <lineage>
        <taxon>Eukaryota</taxon>
        <taxon>Metazoa</taxon>
        <taxon>Chordata</taxon>
        <taxon>Craniata</taxon>
        <taxon>Vertebrata</taxon>
        <taxon>Euteleostomi</taxon>
        <taxon>Actinopterygii</taxon>
        <taxon>Neopterygii</taxon>
        <taxon>Teleostei</taxon>
        <taxon>Neoteleostei</taxon>
        <taxon>Acanthomorphata</taxon>
        <taxon>Ovalentaria</taxon>
        <taxon>Cichlomorphae</taxon>
        <taxon>Cichliformes</taxon>
        <taxon>Cichlidae</taxon>
        <taxon>African cichlids</taxon>
        <taxon>Pseudocrenilabrinae</taxon>
        <taxon>Haplochromini</taxon>
        <taxon>Astatotilapia</taxon>
    </lineage>
</organism>
<dbReference type="InterPro" id="IPR036322">
    <property type="entry name" value="WD40_repeat_dom_sf"/>
</dbReference>
<accession>A0AAX7U4Y5</accession>
<evidence type="ECO:0000259" key="4">
    <source>
        <dbReference type="Pfam" id="PF04192"/>
    </source>
</evidence>
<feature type="domain" description="WDR36/Utp21 N-terminal" evidence="5">
    <location>
        <begin position="44"/>
        <end position="309"/>
    </location>
</feature>
<protein>
    <recommendedName>
        <fullName evidence="8">Small-subunit processome Utp21 domain-containing protein</fullName>
    </recommendedName>
</protein>
<dbReference type="FunFam" id="2.130.10.10:FF:000109">
    <property type="entry name" value="WD repeat domain 36"/>
    <property type="match status" value="1"/>
</dbReference>
<evidence type="ECO:0000259" key="5">
    <source>
        <dbReference type="Pfam" id="PF25171"/>
    </source>
</evidence>
<reference evidence="6" key="3">
    <citation type="submission" date="2025-08" db="UniProtKB">
        <authorList>
            <consortium name="Ensembl"/>
        </authorList>
    </citation>
    <scope>IDENTIFICATION</scope>
</reference>
<dbReference type="PROSITE" id="PS50082">
    <property type="entry name" value="WD_REPEATS_2"/>
    <property type="match status" value="2"/>
</dbReference>
<reference evidence="6 7" key="1">
    <citation type="submission" date="2018-05" db="EMBL/GenBank/DDBJ databases">
        <authorList>
            <person name="Datahose"/>
        </authorList>
    </citation>
    <scope>NUCLEOTIDE SEQUENCE</scope>
</reference>
<dbReference type="GO" id="GO:0032040">
    <property type="term" value="C:small-subunit processome"/>
    <property type="evidence" value="ECO:0007669"/>
    <property type="project" value="InterPro"/>
</dbReference>
<keyword evidence="7" id="KW-1185">Reference proteome</keyword>
<dbReference type="GO" id="GO:0034388">
    <property type="term" value="C:Pwp2p-containing subcomplex of 90S preribosome"/>
    <property type="evidence" value="ECO:0007669"/>
    <property type="project" value="TreeGrafter"/>
</dbReference>
<dbReference type="Pfam" id="PF04192">
    <property type="entry name" value="Utp21"/>
    <property type="match status" value="1"/>
</dbReference>
<dbReference type="AlphaFoldDB" id="A0AAX7U4Y5"/>
<evidence type="ECO:0000256" key="3">
    <source>
        <dbReference type="PROSITE-ProRule" id="PRU00221"/>
    </source>
</evidence>
<dbReference type="InterPro" id="IPR059157">
    <property type="entry name" value="WDR36-Utp21_N"/>
</dbReference>
<dbReference type="GeneTree" id="ENSGT00940000153662"/>
<evidence type="ECO:0000256" key="2">
    <source>
        <dbReference type="ARBA" id="ARBA00022737"/>
    </source>
</evidence>
<reference evidence="6" key="4">
    <citation type="submission" date="2025-09" db="UniProtKB">
        <authorList>
            <consortium name="Ensembl"/>
        </authorList>
    </citation>
    <scope>IDENTIFICATION</scope>
</reference>
<proteinExistence type="predicted"/>
<feature type="repeat" description="WD" evidence="3">
    <location>
        <begin position="275"/>
        <end position="306"/>
    </location>
</feature>
<dbReference type="Pfam" id="PF25168">
    <property type="entry name" value="Beta-prop_WDR36-Utp21_2nd"/>
    <property type="match status" value="1"/>
</dbReference>